<dbReference type="EMBL" id="CP114040">
    <property type="protein sequence ID" value="WAS93392.1"/>
    <property type="molecule type" value="Genomic_DNA"/>
</dbReference>
<feature type="domain" description="AB hydrolase-1" evidence="2">
    <location>
        <begin position="49"/>
        <end position="296"/>
    </location>
</feature>
<dbReference type="InterPro" id="IPR000639">
    <property type="entry name" value="Epox_hydrolase-like"/>
</dbReference>
<accession>A0ABY7H2N8</accession>
<dbReference type="Proteomes" id="UP001164459">
    <property type="component" value="Chromosome"/>
</dbReference>
<evidence type="ECO:0000259" key="2">
    <source>
        <dbReference type="Pfam" id="PF00561"/>
    </source>
</evidence>
<dbReference type="Gene3D" id="3.40.50.1820">
    <property type="entry name" value="alpha/beta hydrolase"/>
    <property type="match status" value="1"/>
</dbReference>
<evidence type="ECO:0000256" key="1">
    <source>
        <dbReference type="ARBA" id="ARBA00022801"/>
    </source>
</evidence>
<sequence length="319" mass="36204">MSGRPQAEPARADLHAELARLEHAFVVHDDVSLHVVRSRPWDRGERRAPVLFLHGYPDTADTWSLQLAALGQTHPVAAFDQRGVGRSTASASRRGYAFERYLGDIEAVIDDLTGPEGQVHLVAHDWGGALAWMFAEQPRYARRLRSLTVSAGPHPGLFLRRLGRAARSPRELGFLFDQLRKSWYILFFQLPWLPEQLIERQFPALWVKSLRAGGVPKDDPLLRDFDAEGTRKAALTPLALYRQILLHKPQPLRPIEVPTCLIVPLHDMALRPELYDDVPEVATDLEVHRLDANHWAHRQRASEVSAILEAFIRRVEHDS</sequence>
<proteinExistence type="predicted"/>
<evidence type="ECO:0000313" key="4">
    <source>
        <dbReference type="Proteomes" id="UP001164459"/>
    </source>
</evidence>
<dbReference type="RefSeq" id="WP_269035724.1">
    <property type="nucleotide sequence ID" value="NZ_CP114040.1"/>
</dbReference>
<dbReference type="InterPro" id="IPR029058">
    <property type="entry name" value="AB_hydrolase_fold"/>
</dbReference>
<protein>
    <submittedName>
        <fullName evidence="3">Alpha/beta fold hydrolase</fullName>
    </submittedName>
</protein>
<keyword evidence="1 3" id="KW-0378">Hydrolase</keyword>
<dbReference type="PRINTS" id="PR00412">
    <property type="entry name" value="EPOXHYDRLASE"/>
</dbReference>
<dbReference type="SUPFAM" id="SSF53474">
    <property type="entry name" value="alpha/beta-Hydrolases"/>
    <property type="match status" value="1"/>
</dbReference>
<dbReference type="Pfam" id="PF00561">
    <property type="entry name" value="Abhydrolase_1"/>
    <property type="match status" value="1"/>
</dbReference>
<dbReference type="GO" id="GO:0016787">
    <property type="term" value="F:hydrolase activity"/>
    <property type="evidence" value="ECO:0007669"/>
    <property type="project" value="UniProtKB-KW"/>
</dbReference>
<name>A0ABY7H2N8_9BACT</name>
<keyword evidence="4" id="KW-1185">Reference proteome</keyword>
<organism evidence="3 4">
    <name type="scientific">Nannocystis punicea</name>
    <dbReference type="NCBI Taxonomy" id="2995304"/>
    <lineage>
        <taxon>Bacteria</taxon>
        <taxon>Pseudomonadati</taxon>
        <taxon>Myxococcota</taxon>
        <taxon>Polyangia</taxon>
        <taxon>Nannocystales</taxon>
        <taxon>Nannocystaceae</taxon>
        <taxon>Nannocystis</taxon>
    </lineage>
</organism>
<gene>
    <name evidence="3" type="ORF">O0S08_45185</name>
</gene>
<dbReference type="PANTHER" id="PTHR43329">
    <property type="entry name" value="EPOXIDE HYDROLASE"/>
    <property type="match status" value="1"/>
</dbReference>
<evidence type="ECO:0000313" key="3">
    <source>
        <dbReference type="EMBL" id="WAS93392.1"/>
    </source>
</evidence>
<dbReference type="InterPro" id="IPR000073">
    <property type="entry name" value="AB_hydrolase_1"/>
</dbReference>
<reference evidence="3" key="1">
    <citation type="submission" date="2022-11" db="EMBL/GenBank/DDBJ databases">
        <title>Minimal conservation of predation-associated metabolite biosynthetic gene clusters underscores biosynthetic potential of Myxococcota including descriptions for ten novel species: Archangium lansinium sp. nov., Myxococcus landrumus sp. nov., Nannocystis bai.</title>
        <authorList>
            <person name="Ahearne A."/>
            <person name="Stevens C."/>
            <person name="Dowd S."/>
        </authorList>
    </citation>
    <scope>NUCLEOTIDE SEQUENCE</scope>
    <source>
        <strain evidence="3">Fl3</strain>
    </source>
</reference>